<dbReference type="EMBL" id="RWGY01000039">
    <property type="protein sequence ID" value="TVU11696.1"/>
    <property type="molecule type" value="Genomic_DNA"/>
</dbReference>
<gene>
    <name evidence="1" type="ORF">EJB05_45298</name>
</gene>
<dbReference type="GO" id="GO:0016747">
    <property type="term" value="F:acyltransferase activity, transferring groups other than amino-acyl groups"/>
    <property type="evidence" value="ECO:0007669"/>
    <property type="project" value="UniProtKB-ARBA"/>
</dbReference>
<dbReference type="SUPFAM" id="SSF52777">
    <property type="entry name" value="CoA-dependent acyltransferases"/>
    <property type="match status" value="1"/>
</dbReference>
<dbReference type="InterPro" id="IPR023213">
    <property type="entry name" value="CAT-like_dom_sf"/>
</dbReference>
<proteinExistence type="predicted"/>
<dbReference type="GO" id="GO:0006086">
    <property type="term" value="P:pyruvate decarboxylation to acetyl-CoA"/>
    <property type="evidence" value="ECO:0007669"/>
    <property type="project" value="InterPro"/>
</dbReference>
<dbReference type="Gene3D" id="3.30.559.10">
    <property type="entry name" value="Chloramphenicol acetyltransferase-like domain"/>
    <property type="match status" value="1"/>
</dbReference>
<dbReference type="AlphaFoldDB" id="A0A5J9TJV0"/>
<evidence type="ECO:0000313" key="1">
    <source>
        <dbReference type="EMBL" id="TVU11696.1"/>
    </source>
</evidence>
<dbReference type="OrthoDB" id="770470at2759"/>
<organism evidence="1 2">
    <name type="scientific">Eragrostis curvula</name>
    <name type="common">weeping love grass</name>
    <dbReference type="NCBI Taxonomy" id="38414"/>
    <lineage>
        <taxon>Eukaryota</taxon>
        <taxon>Viridiplantae</taxon>
        <taxon>Streptophyta</taxon>
        <taxon>Embryophyta</taxon>
        <taxon>Tracheophyta</taxon>
        <taxon>Spermatophyta</taxon>
        <taxon>Magnoliopsida</taxon>
        <taxon>Liliopsida</taxon>
        <taxon>Poales</taxon>
        <taxon>Poaceae</taxon>
        <taxon>PACMAD clade</taxon>
        <taxon>Chloridoideae</taxon>
        <taxon>Eragrostideae</taxon>
        <taxon>Eragrostidinae</taxon>
        <taxon>Eragrostis</taxon>
    </lineage>
</organism>
<evidence type="ECO:0000313" key="2">
    <source>
        <dbReference type="Proteomes" id="UP000324897"/>
    </source>
</evidence>
<dbReference type="Gramene" id="TVU11696">
    <property type="protein sequence ID" value="TVU11696"/>
    <property type="gene ID" value="EJB05_45298"/>
</dbReference>
<reference evidence="1 2" key="1">
    <citation type="journal article" date="2019" name="Sci. Rep.">
        <title>A high-quality genome of Eragrostis curvula grass provides insights into Poaceae evolution and supports new strategies to enhance forage quality.</title>
        <authorList>
            <person name="Carballo J."/>
            <person name="Santos B.A.C.M."/>
            <person name="Zappacosta D."/>
            <person name="Garbus I."/>
            <person name="Selva J.P."/>
            <person name="Gallo C.A."/>
            <person name="Diaz A."/>
            <person name="Albertini E."/>
            <person name="Caccamo M."/>
            <person name="Echenique V."/>
        </authorList>
    </citation>
    <scope>NUCLEOTIDE SEQUENCE [LARGE SCALE GENOMIC DNA]</scope>
    <source>
        <strain evidence="2">cv. Victoria</strain>
        <tissue evidence="1">Leaf</tissue>
    </source>
</reference>
<accession>A0A5J9TJV0</accession>
<dbReference type="InterPro" id="IPR045257">
    <property type="entry name" value="E2/Pdx1"/>
</dbReference>
<comment type="caution">
    <text evidence="1">The sequence shown here is derived from an EMBL/GenBank/DDBJ whole genome shotgun (WGS) entry which is preliminary data.</text>
</comment>
<dbReference type="Proteomes" id="UP000324897">
    <property type="component" value="Chromosome 3"/>
</dbReference>
<evidence type="ECO:0008006" key="3">
    <source>
        <dbReference type="Google" id="ProtNLM"/>
    </source>
</evidence>
<name>A0A5J9TJV0_9POAL</name>
<dbReference type="GO" id="GO:0005739">
    <property type="term" value="C:mitochondrion"/>
    <property type="evidence" value="ECO:0007669"/>
    <property type="project" value="TreeGrafter"/>
</dbReference>
<protein>
    <recommendedName>
        <fullName evidence="3">2-oxoacid dehydrogenase acyltransferase catalytic domain-containing protein</fullName>
    </recommendedName>
</protein>
<dbReference type="PANTHER" id="PTHR23151">
    <property type="entry name" value="DIHYDROLIPOAMIDE ACETYL/SUCCINYL-TRANSFERASE-RELATED"/>
    <property type="match status" value="1"/>
</dbReference>
<feature type="non-terminal residue" evidence="1">
    <location>
        <position position="1"/>
    </location>
</feature>
<sequence length="81" mass="8975">VKQLVEKARAGKLAPNEFQGGTFRQYIKSWDVPRIEKAAAFTKMSLTLSADHRVSDGQVGGSGNFFTELTSNFSDIQRLLL</sequence>
<dbReference type="PANTHER" id="PTHR23151:SF90">
    <property type="entry name" value="DIHYDROLIPOYLLYSINE-RESIDUE ACETYLTRANSFERASE COMPONENT OF PYRUVATE DEHYDROGENASE COMPLEX, MITOCHONDRIAL-RELATED"/>
    <property type="match status" value="1"/>
</dbReference>
<keyword evidence="2" id="KW-1185">Reference proteome</keyword>
<dbReference type="GO" id="GO:0045254">
    <property type="term" value="C:pyruvate dehydrogenase complex"/>
    <property type="evidence" value="ECO:0007669"/>
    <property type="project" value="InterPro"/>
</dbReference>